<protein>
    <submittedName>
        <fullName evidence="3">Helix-turn-helix domain-containing protein</fullName>
    </submittedName>
</protein>
<dbReference type="AlphaFoldDB" id="A0A7T1T6U3"/>
<dbReference type="InterPro" id="IPR010982">
    <property type="entry name" value="Lambda_DNA-bd_dom_sf"/>
</dbReference>
<dbReference type="Proteomes" id="UP000595046">
    <property type="component" value="Chromosome"/>
</dbReference>
<evidence type="ECO:0000256" key="2">
    <source>
        <dbReference type="SAM" id="Phobius"/>
    </source>
</evidence>
<dbReference type="Pfam" id="PF13560">
    <property type="entry name" value="HTH_31"/>
    <property type="match status" value="1"/>
</dbReference>
<dbReference type="InterPro" id="IPR001387">
    <property type="entry name" value="Cro/C1-type_HTH"/>
</dbReference>
<dbReference type="RefSeq" id="WP_197351276.1">
    <property type="nucleotide sequence ID" value="NZ_CP048882.1"/>
</dbReference>
<feature type="region of interest" description="Disordered" evidence="1">
    <location>
        <begin position="89"/>
        <end position="126"/>
    </location>
</feature>
<sequence length="263" mass="28486">MPEPGRRPLKPLPDELGGTVRDFTEQLRAVFRDRTELNQRELAEALHLTKSPVSRYLNGQEVMPADTFAAFCDVAGLAPRERQRLGRLREQAAEATERERNAPDEAAEQPGQAGQPRQAGRRESPAPSVWCLPAGLHSRAGLVALVAAVAVCAGTFAVVWSGTSGTPDRAGSSAKMTADEPDSSASCRMTRVYRVMREGDILDAGRNDIGDVHTDDIFRLDEAPAGRPYRFRDYGHVAGSRTKGYVDQAKLKSLGSRCVGEGG</sequence>
<dbReference type="Gene3D" id="1.10.260.40">
    <property type="entry name" value="lambda repressor-like DNA-binding domains"/>
    <property type="match status" value="1"/>
</dbReference>
<evidence type="ECO:0000313" key="4">
    <source>
        <dbReference type="Proteomes" id="UP000595046"/>
    </source>
</evidence>
<evidence type="ECO:0000256" key="1">
    <source>
        <dbReference type="SAM" id="MobiDB-lite"/>
    </source>
</evidence>
<dbReference type="EMBL" id="CP048882">
    <property type="protein sequence ID" value="QPP07471.1"/>
    <property type="molecule type" value="Genomic_DNA"/>
</dbReference>
<feature type="region of interest" description="Disordered" evidence="1">
    <location>
        <begin position="164"/>
        <end position="183"/>
    </location>
</feature>
<dbReference type="KEGG" id="sbat:G4Z16_14970"/>
<evidence type="ECO:0000313" key="3">
    <source>
        <dbReference type="EMBL" id="QPP07471.1"/>
    </source>
</evidence>
<feature type="transmembrane region" description="Helical" evidence="2">
    <location>
        <begin position="142"/>
        <end position="160"/>
    </location>
</feature>
<proteinExistence type="predicted"/>
<organism evidence="3 4">
    <name type="scientific">Streptomyces bathyalis</name>
    <dbReference type="NCBI Taxonomy" id="2710756"/>
    <lineage>
        <taxon>Bacteria</taxon>
        <taxon>Bacillati</taxon>
        <taxon>Actinomycetota</taxon>
        <taxon>Actinomycetes</taxon>
        <taxon>Kitasatosporales</taxon>
        <taxon>Streptomycetaceae</taxon>
        <taxon>Streptomyces</taxon>
    </lineage>
</organism>
<gene>
    <name evidence="3" type="ORF">G4Z16_14970</name>
</gene>
<name>A0A7T1T6U3_9ACTN</name>
<feature type="compositionally biased region" description="Low complexity" evidence="1">
    <location>
        <begin position="108"/>
        <end position="118"/>
    </location>
</feature>
<reference evidence="4" key="1">
    <citation type="submission" date="2020-02" db="EMBL/GenBank/DDBJ databases">
        <title>Streptomyces sp. ASO4wet.</title>
        <authorList>
            <person name="Risdian C."/>
            <person name="Landwehr W."/>
            <person name="Schupp P."/>
            <person name="Wink J."/>
        </authorList>
    </citation>
    <scope>NUCLEOTIDE SEQUENCE [LARGE SCALE GENOMIC DNA]</scope>
    <source>
        <strain evidence="4">ASO4wet</strain>
    </source>
</reference>
<dbReference type="CDD" id="cd00093">
    <property type="entry name" value="HTH_XRE"/>
    <property type="match status" value="1"/>
</dbReference>
<keyword evidence="2" id="KW-1133">Transmembrane helix</keyword>
<accession>A0A7T1T6U3</accession>
<keyword evidence="4" id="KW-1185">Reference proteome</keyword>
<keyword evidence="2" id="KW-0812">Transmembrane</keyword>
<feature type="compositionally biased region" description="Basic and acidic residues" evidence="1">
    <location>
        <begin position="89"/>
        <end position="103"/>
    </location>
</feature>
<dbReference type="SUPFAM" id="SSF47413">
    <property type="entry name" value="lambda repressor-like DNA-binding domains"/>
    <property type="match status" value="1"/>
</dbReference>
<dbReference type="GO" id="GO:0003677">
    <property type="term" value="F:DNA binding"/>
    <property type="evidence" value="ECO:0007669"/>
    <property type="project" value="InterPro"/>
</dbReference>
<keyword evidence="2" id="KW-0472">Membrane</keyword>